<reference evidence="1" key="2">
    <citation type="submission" date="2022-06" db="UniProtKB">
        <authorList>
            <consortium name="EnsemblMetazoa"/>
        </authorList>
    </citation>
    <scope>IDENTIFICATION</scope>
    <source>
        <strain evidence="1">DF5081</strain>
    </source>
</reference>
<dbReference type="Proteomes" id="UP000005237">
    <property type="component" value="Unassembled WGS sequence"/>
</dbReference>
<sequence length="231" mass="26523">MDINDPYVLMVDMYLERVILQQGEVVLDAARRLSRPHMHLTSMINKILQMMREKGIEPILPGTLEERVPQEDESVVVRSGVQVTIDNIIRDTSMAVKHIEQLNKLIETSDRSRNEYVEHIRKNPMGELVQELVNECAQKKTLKFDKRHIVESSMEIFSTLAMLGPVSDEGRTTTPTDTNRFDENIVATPVSRGDATITRARGNMIRPKRTTMNREQLENIKLQLSRAKQQT</sequence>
<dbReference type="AlphaFoldDB" id="A0A8R1IRB6"/>
<keyword evidence="2" id="KW-1185">Reference proteome</keyword>
<protein>
    <submittedName>
        <fullName evidence="1">Uncharacterized protein</fullName>
    </submittedName>
</protein>
<name>A0A8R1IRB6_CAEJA</name>
<evidence type="ECO:0000313" key="2">
    <source>
        <dbReference type="Proteomes" id="UP000005237"/>
    </source>
</evidence>
<evidence type="ECO:0000313" key="1">
    <source>
        <dbReference type="EnsemblMetazoa" id="CJA41629.1"/>
    </source>
</evidence>
<dbReference type="EnsemblMetazoa" id="CJA41629.1">
    <property type="protein sequence ID" value="CJA41629.1"/>
    <property type="gene ID" value="WBGene00217477"/>
</dbReference>
<organism evidence="1 2">
    <name type="scientific">Caenorhabditis japonica</name>
    <dbReference type="NCBI Taxonomy" id="281687"/>
    <lineage>
        <taxon>Eukaryota</taxon>
        <taxon>Metazoa</taxon>
        <taxon>Ecdysozoa</taxon>
        <taxon>Nematoda</taxon>
        <taxon>Chromadorea</taxon>
        <taxon>Rhabditida</taxon>
        <taxon>Rhabditina</taxon>
        <taxon>Rhabditomorpha</taxon>
        <taxon>Rhabditoidea</taxon>
        <taxon>Rhabditidae</taxon>
        <taxon>Peloderinae</taxon>
        <taxon>Caenorhabditis</taxon>
    </lineage>
</organism>
<proteinExistence type="predicted"/>
<reference evidence="2" key="1">
    <citation type="submission" date="2010-08" db="EMBL/GenBank/DDBJ databases">
        <authorList>
            <consortium name="Caenorhabditis japonica Sequencing Consortium"/>
            <person name="Wilson R.K."/>
        </authorList>
    </citation>
    <scope>NUCLEOTIDE SEQUENCE [LARGE SCALE GENOMIC DNA]</scope>
    <source>
        <strain evidence="2">DF5081</strain>
    </source>
</reference>
<accession>A0A8R1IRB6</accession>